<evidence type="ECO:0000256" key="2">
    <source>
        <dbReference type="RuleBase" id="RU363116"/>
    </source>
</evidence>
<dbReference type="PANTHER" id="PTHR23248">
    <property type="entry name" value="PHOSPHOLIPID SCRAMBLASE-RELATED"/>
    <property type="match status" value="1"/>
</dbReference>
<dbReference type="Pfam" id="PF03803">
    <property type="entry name" value="Scramblase"/>
    <property type="match status" value="1"/>
</dbReference>
<sequence>MSTNEFSRSGAFGGPPPYEILQPVLNQPMPGGGTFLRDRGVLGGSVCDRIESPSWVGEQPRPGPPKLRSCYNAPCGFAVACLPGLESLRELDELNIEMQLVDCCSCEPFPTYNVKNNLDQTIFSISPVNSHCTYYDMQLSDNFGNPVVLFQRCYECKCCAGVKIEVIHSLGTLIGTVQVEVAFLNPSVFVRDANDETIFKVKRTVIEFFPKTVDFSINSADESVEIGKMTWIWPGWMSRQRHYKIVFPRDLVTEMKVTLLATWYLIESVSHAKRRNRAN</sequence>
<protein>
    <recommendedName>
        <fullName evidence="2">Phospholipid scramblase</fullName>
    </recommendedName>
</protein>
<dbReference type="Proteomes" id="UP001168821">
    <property type="component" value="Unassembled WGS sequence"/>
</dbReference>
<dbReference type="AlphaFoldDB" id="A0AA38J4R1"/>
<evidence type="ECO:0000313" key="3">
    <source>
        <dbReference type="EMBL" id="KAJ3665711.1"/>
    </source>
</evidence>
<keyword evidence="2" id="KW-0449">Lipoprotein</keyword>
<comment type="function">
    <text evidence="2">May mediate accelerated ATP-independent bidirectional transbilayer migration of phospholipids upon binding calcium ions that results in a loss of phospholipid asymmetry in the plasma membrane.</text>
</comment>
<comment type="caution">
    <text evidence="3">The sequence shown here is derived from an EMBL/GenBank/DDBJ whole genome shotgun (WGS) entry which is preliminary data.</text>
</comment>
<dbReference type="GO" id="GO:0005886">
    <property type="term" value="C:plasma membrane"/>
    <property type="evidence" value="ECO:0007669"/>
    <property type="project" value="TreeGrafter"/>
</dbReference>
<dbReference type="GO" id="GO:0017128">
    <property type="term" value="F:phospholipid scramblase activity"/>
    <property type="evidence" value="ECO:0007669"/>
    <property type="project" value="InterPro"/>
</dbReference>
<dbReference type="EMBL" id="JALNTZ010000001">
    <property type="protein sequence ID" value="KAJ3665711.1"/>
    <property type="molecule type" value="Genomic_DNA"/>
</dbReference>
<keyword evidence="2" id="KW-0106">Calcium</keyword>
<keyword evidence="2" id="KW-0564">Palmitate</keyword>
<evidence type="ECO:0000313" key="4">
    <source>
        <dbReference type="Proteomes" id="UP001168821"/>
    </source>
</evidence>
<keyword evidence="4" id="KW-1185">Reference proteome</keyword>
<evidence type="ECO:0000256" key="1">
    <source>
        <dbReference type="ARBA" id="ARBA00005350"/>
    </source>
</evidence>
<gene>
    <name evidence="3" type="ORF">Zmor_001193</name>
</gene>
<name>A0AA38J4R1_9CUCU</name>
<accession>A0AA38J4R1</accession>
<dbReference type="PANTHER" id="PTHR23248:SF9">
    <property type="entry name" value="PHOSPHOLIPID SCRAMBLASE"/>
    <property type="match status" value="1"/>
</dbReference>
<proteinExistence type="inferred from homology"/>
<organism evidence="3 4">
    <name type="scientific">Zophobas morio</name>
    <dbReference type="NCBI Taxonomy" id="2755281"/>
    <lineage>
        <taxon>Eukaryota</taxon>
        <taxon>Metazoa</taxon>
        <taxon>Ecdysozoa</taxon>
        <taxon>Arthropoda</taxon>
        <taxon>Hexapoda</taxon>
        <taxon>Insecta</taxon>
        <taxon>Pterygota</taxon>
        <taxon>Neoptera</taxon>
        <taxon>Endopterygota</taxon>
        <taxon>Coleoptera</taxon>
        <taxon>Polyphaga</taxon>
        <taxon>Cucujiformia</taxon>
        <taxon>Tenebrionidae</taxon>
        <taxon>Zophobas</taxon>
    </lineage>
</organism>
<reference evidence="3" key="1">
    <citation type="journal article" date="2023" name="G3 (Bethesda)">
        <title>Whole genome assemblies of Zophobas morio and Tenebrio molitor.</title>
        <authorList>
            <person name="Kaur S."/>
            <person name="Stinson S.A."/>
            <person name="diCenzo G.C."/>
        </authorList>
    </citation>
    <scope>NUCLEOTIDE SEQUENCE</scope>
    <source>
        <strain evidence="3">QUZm001</strain>
    </source>
</reference>
<comment type="similarity">
    <text evidence="1 2">Belongs to the phospholipid scramblase family.</text>
</comment>
<dbReference type="InterPro" id="IPR005552">
    <property type="entry name" value="Scramblase"/>
</dbReference>
<comment type="cofactor">
    <cofactor evidence="2">
        <name>Ca(2+)</name>
        <dbReference type="ChEBI" id="CHEBI:29108"/>
    </cofactor>
</comment>